<keyword evidence="2" id="KW-1185">Reference proteome</keyword>
<proteinExistence type="predicted"/>
<evidence type="ECO:0000313" key="2">
    <source>
        <dbReference type="Proteomes" id="UP000595437"/>
    </source>
</evidence>
<reference evidence="2" key="1">
    <citation type="submission" date="2021-01" db="EMBL/GenBank/DDBJ databases">
        <title>Caligus Genome Assembly.</title>
        <authorList>
            <person name="Gallardo-Escarate C."/>
        </authorList>
    </citation>
    <scope>NUCLEOTIDE SEQUENCE [LARGE SCALE GENOMIC DNA]</scope>
</reference>
<sequence>MSAITNGRWFKRLCLFSLKPLSGIGPADHNPGRSIFQLISLQKAEELKAPHLLSAKSTG</sequence>
<dbReference type="AlphaFoldDB" id="A0A7T8JZB5"/>
<name>A0A7T8JZB5_CALRO</name>
<protein>
    <submittedName>
        <fullName evidence="1">Uncharacterized protein</fullName>
    </submittedName>
</protein>
<evidence type="ECO:0000313" key="1">
    <source>
        <dbReference type="EMBL" id="QQP40733.1"/>
    </source>
</evidence>
<accession>A0A7T8JZB5</accession>
<dbReference type="Proteomes" id="UP000595437">
    <property type="component" value="Chromosome 10"/>
</dbReference>
<dbReference type="EMBL" id="CP045899">
    <property type="protein sequence ID" value="QQP40733.1"/>
    <property type="molecule type" value="Genomic_DNA"/>
</dbReference>
<gene>
    <name evidence="1" type="ORF">FKW44_014880</name>
</gene>
<organism evidence="1 2">
    <name type="scientific">Caligus rogercresseyi</name>
    <name type="common">Sea louse</name>
    <dbReference type="NCBI Taxonomy" id="217165"/>
    <lineage>
        <taxon>Eukaryota</taxon>
        <taxon>Metazoa</taxon>
        <taxon>Ecdysozoa</taxon>
        <taxon>Arthropoda</taxon>
        <taxon>Crustacea</taxon>
        <taxon>Multicrustacea</taxon>
        <taxon>Hexanauplia</taxon>
        <taxon>Copepoda</taxon>
        <taxon>Siphonostomatoida</taxon>
        <taxon>Caligidae</taxon>
        <taxon>Caligus</taxon>
    </lineage>
</organism>